<evidence type="ECO:0000256" key="2">
    <source>
        <dbReference type="ARBA" id="ARBA00002451"/>
    </source>
</evidence>
<dbReference type="AlphaFoldDB" id="A0A4U7B2T1"/>
<dbReference type="SMART" id="SM00944">
    <property type="entry name" value="Pro-kuma_activ"/>
    <property type="match status" value="1"/>
</dbReference>
<evidence type="ECO:0000256" key="9">
    <source>
        <dbReference type="ARBA" id="ARBA00022801"/>
    </source>
</evidence>
<dbReference type="EMBL" id="PTQR01000028">
    <property type="protein sequence ID" value="TKX25553.1"/>
    <property type="molecule type" value="Genomic_DNA"/>
</dbReference>
<comment type="cofactor">
    <cofactor evidence="15">
        <name>Ca(2+)</name>
        <dbReference type="ChEBI" id="CHEBI:29108"/>
    </cofactor>
    <text evidence="15">Binds 1 Ca(2+) ion per subunit.</text>
</comment>
<comment type="function">
    <text evidence="2">Secreted tripeptidyl-peptidase which degrades proteins at acidic pHs and is involved in virulence.</text>
</comment>
<feature type="active site" description="Charge relay system" evidence="15">
    <location>
        <position position="568"/>
    </location>
</feature>
<evidence type="ECO:0000256" key="12">
    <source>
        <dbReference type="ARBA" id="ARBA00023026"/>
    </source>
</evidence>
<evidence type="ECO:0000313" key="19">
    <source>
        <dbReference type="Proteomes" id="UP000308133"/>
    </source>
</evidence>
<keyword evidence="13" id="KW-0865">Zymogen</keyword>
<evidence type="ECO:0000256" key="11">
    <source>
        <dbReference type="ARBA" id="ARBA00022837"/>
    </source>
</evidence>
<dbReference type="PROSITE" id="PS51695">
    <property type="entry name" value="SEDOLISIN"/>
    <property type="match status" value="1"/>
</dbReference>
<keyword evidence="6 15" id="KW-0645">Protease</keyword>
<keyword evidence="11 15" id="KW-0106">Calcium</keyword>
<dbReference type="GO" id="GO:0005576">
    <property type="term" value="C:extracellular region"/>
    <property type="evidence" value="ECO:0007669"/>
    <property type="project" value="UniProtKB-SubCell"/>
</dbReference>
<dbReference type="PANTHER" id="PTHR14218:SF19">
    <property type="entry name" value="SERINE PROTEASE AORO, PUTATIVE (AFU_ORTHOLOGUE AFUA_6G10250)-RELATED"/>
    <property type="match status" value="1"/>
</dbReference>
<evidence type="ECO:0000256" key="15">
    <source>
        <dbReference type="PROSITE-ProRule" id="PRU01032"/>
    </source>
</evidence>
<feature type="chain" id="PRO_5020925049" description="tripeptidyl-peptidase II" evidence="16">
    <location>
        <begin position="19"/>
        <end position="869"/>
    </location>
</feature>
<evidence type="ECO:0000256" key="14">
    <source>
        <dbReference type="ARBA" id="ARBA00023180"/>
    </source>
</evidence>
<organism evidence="18 19">
    <name type="scientific">Elsinoe australis</name>
    <dbReference type="NCBI Taxonomy" id="40998"/>
    <lineage>
        <taxon>Eukaryota</taxon>
        <taxon>Fungi</taxon>
        <taxon>Dikarya</taxon>
        <taxon>Ascomycota</taxon>
        <taxon>Pezizomycotina</taxon>
        <taxon>Dothideomycetes</taxon>
        <taxon>Dothideomycetidae</taxon>
        <taxon>Myriangiales</taxon>
        <taxon>Elsinoaceae</taxon>
        <taxon>Elsinoe</taxon>
    </lineage>
</organism>
<name>A0A4U7B2T1_9PEZI</name>
<dbReference type="Gene3D" id="3.40.50.200">
    <property type="entry name" value="Peptidase S8/S53 domain"/>
    <property type="match status" value="1"/>
</dbReference>
<dbReference type="GO" id="GO:0006508">
    <property type="term" value="P:proteolysis"/>
    <property type="evidence" value="ECO:0007669"/>
    <property type="project" value="UniProtKB-KW"/>
</dbReference>
<feature type="binding site" evidence="15">
    <location>
        <position position="609"/>
    </location>
    <ligand>
        <name>Ca(2+)</name>
        <dbReference type="ChEBI" id="CHEBI:29108"/>
    </ligand>
</feature>
<protein>
    <recommendedName>
        <fullName evidence="4">tripeptidyl-peptidase II</fullName>
        <ecNumber evidence="4">3.4.14.10</ecNumber>
    </recommendedName>
</protein>
<dbReference type="GO" id="GO:0004252">
    <property type="term" value="F:serine-type endopeptidase activity"/>
    <property type="evidence" value="ECO:0007669"/>
    <property type="project" value="UniProtKB-UniRule"/>
</dbReference>
<dbReference type="InterPro" id="IPR030400">
    <property type="entry name" value="Sedolisin_dom"/>
</dbReference>
<dbReference type="InterPro" id="IPR036852">
    <property type="entry name" value="Peptidase_S8/S53_dom_sf"/>
</dbReference>
<feature type="signal peptide" evidence="16">
    <location>
        <begin position="1"/>
        <end position="18"/>
    </location>
</feature>
<keyword evidence="10 15" id="KW-0720">Serine protease</keyword>
<keyword evidence="7 15" id="KW-0479">Metal-binding</keyword>
<dbReference type="GO" id="GO:0046872">
    <property type="term" value="F:metal ion binding"/>
    <property type="evidence" value="ECO:0007669"/>
    <property type="project" value="UniProtKB-UniRule"/>
</dbReference>
<evidence type="ECO:0000256" key="7">
    <source>
        <dbReference type="ARBA" id="ARBA00022723"/>
    </source>
</evidence>
<feature type="active site" description="Charge relay system" evidence="15">
    <location>
        <position position="315"/>
    </location>
</feature>
<dbReference type="InterPro" id="IPR050819">
    <property type="entry name" value="Tripeptidyl-peptidase_I"/>
</dbReference>
<reference evidence="18 19" key="1">
    <citation type="submission" date="2018-02" db="EMBL/GenBank/DDBJ databases">
        <title>Draft genome sequences of Elsinoe sp., causing black scab on jojoba.</title>
        <authorList>
            <person name="Stodart B."/>
            <person name="Jeffress S."/>
            <person name="Ash G."/>
            <person name="Arun Chinnappa K."/>
        </authorList>
    </citation>
    <scope>NUCLEOTIDE SEQUENCE [LARGE SCALE GENOMIC DNA]</scope>
    <source>
        <strain evidence="18 19">Hillstone_2</strain>
    </source>
</reference>
<dbReference type="Proteomes" id="UP000308133">
    <property type="component" value="Unassembled WGS sequence"/>
</dbReference>
<dbReference type="GO" id="GO:0008240">
    <property type="term" value="F:tripeptidyl-peptidase activity"/>
    <property type="evidence" value="ECO:0007669"/>
    <property type="project" value="UniProtKB-EC"/>
</dbReference>
<dbReference type="SUPFAM" id="SSF52743">
    <property type="entry name" value="Subtilisin-like"/>
    <property type="match status" value="1"/>
</dbReference>
<keyword evidence="8 16" id="KW-0732">Signal</keyword>
<comment type="subcellular location">
    <subcellularLocation>
        <location evidence="3">Secreted</location>
        <location evidence="3">Extracellular space</location>
    </subcellularLocation>
</comment>
<dbReference type="SUPFAM" id="SSF54897">
    <property type="entry name" value="Protease propeptides/inhibitors"/>
    <property type="match status" value="1"/>
</dbReference>
<dbReference type="Pfam" id="PF09286">
    <property type="entry name" value="Pro-kuma_activ"/>
    <property type="match status" value="1"/>
</dbReference>
<feature type="binding site" evidence="15">
    <location>
        <position position="630"/>
    </location>
    <ligand>
        <name>Ca(2+)</name>
        <dbReference type="ChEBI" id="CHEBI:29108"/>
    </ligand>
</feature>
<dbReference type="PANTHER" id="PTHR14218">
    <property type="entry name" value="PROTEASE S8 TRIPEPTIDYL PEPTIDASE I CLN2"/>
    <property type="match status" value="1"/>
</dbReference>
<evidence type="ECO:0000259" key="17">
    <source>
        <dbReference type="PROSITE" id="PS51695"/>
    </source>
</evidence>
<dbReference type="CDD" id="cd04056">
    <property type="entry name" value="Peptidases_S53"/>
    <property type="match status" value="1"/>
</dbReference>
<evidence type="ECO:0000256" key="4">
    <source>
        <dbReference type="ARBA" id="ARBA00012462"/>
    </source>
</evidence>
<dbReference type="FunFam" id="3.40.50.200:FF:000015">
    <property type="entry name" value="Tripeptidyl peptidase A"/>
    <property type="match status" value="1"/>
</dbReference>
<gene>
    <name evidence="18" type="ORF">C1H76_2203</name>
</gene>
<evidence type="ECO:0000256" key="16">
    <source>
        <dbReference type="SAM" id="SignalP"/>
    </source>
</evidence>
<feature type="active site" description="Charge relay system" evidence="15">
    <location>
        <position position="311"/>
    </location>
</feature>
<comment type="catalytic activity">
    <reaction evidence="1">
        <text>Release of an N-terminal tripeptide from a polypeptide.</text>
        <dbReference type="EC" id="3.4.14.10"/>
    </reaction>
</comment>
<keyword evidence="12" id="KW-0843">Virulence</keyword>
<keyword evidence="9 15" id="KW-0378">Hydrolase</keyword>
<dbReference type="InterPro" id="IPR015366">
    <property type="entry name" value="S53_propep"/>
</dbReference>
<proteinExistence type="predicted"/>
<evidence type="ECO:0000256" key="10">
    <source>
        <dbReference type="ARBA" id="ARBA00022825"/>
    </source>
</evidence>
<evidence type="ECO:0000256" key="8">
    <source>
        <dbReference type="ARBA" id="ARBA00022729"/>
    </source>
</evidence>
<dbReference type="EC" id="3.4.14.10" evidence="4"/>
<sequence length="869" mass="95378">MRFSTLFTAASTVAAVIATPIDNYSIHEKRDRVPHGWSKQRLLDRNAVLPMRIALAQENLDKAYEHLMDVSHPESSKFGKHWTPKQVAEAFAPSTETVDAVKQWLSASGFDGRVRQSQGLGWLEFDATVPEAESLLKTKYHVYEHETGQPHVACDEYSLPSHIKKHVDFITPSVHFDAKIRERRMNDLSKRDVPDIAKSIGKPSTIAGSGSLPKLTQKFNKDKIIKQLQNCSEQIVPNCLRALYEFPPNTRANAKNSYGIVEYTPQAYLPGDLDLFFANFTPKAVGTRPIFDSIDGGVLQTTNQSFGFNGESDLDLEYAIALVYPQPVTLYQVGDLVQGASFNNFLDGIDGSYCKSGGGDDPSQDGVYPDPAPNGYKGPENCGGFTATKVISTSYGYNEADLTPAYEARQCNEYMKLGLMGVSVLYSSGDYGVAGNGGQCIAANGTFNDGKSGRFNPSFPASCPYVTAVGATQVIPGTNIVKALATGTEPEQACETVIYSGGGFSNNFALPSYQAKAVNTWFEKFPPPYGSDRFNNSRVVRGFPDISANGANYVIGIDGMFGLVFGTSASSPTLGSILTLINQARFDIGKGSIGFINPTLYANPSALNDITIGGNQGCGTPGFSSAPGWDPVTGLGTPNFPKLLKTVEHGNELRRIQEAAARESGKYKCDWPGCFAPPFARSADLNLHKNSHLSIKLFVYGIEGCSAAYATYSGRQTYQQEVHNTLKEGETSLMDKHRNWADDNKDKDLYLCTFVNCTYSLPVQGLKIEYHLERHLKAHENGTVQGYKPHNKALDRQERYLVKGINFNKPTRERDPDTLALASREARPRAYWTEAIRVREMPQGLHTKVQPLEPSAKELQWIGLRTELP</sequence>
<dbReference type="CDD" id="cd11377">
    <property type="entry name" value="Pro-peptidase_S53"/>
    <property type="match status" value="1"/>
</dbReference>
<feature type="domain" description="Peptidase S53" evidence="17">
    <location>
        <begin position="234"/>
        <end position="650"/>
    </location>
</feature>
<evidence type="ECO:0000256" key="1">
    <source>
        <dbReference type="ARBA" id="ARBA00001910"/>
    </source>
</evidence>
<evidence type="ECO:0000256" key="5">
    <source>
        <dbReference type="ARBA" id="ARBA00022525"/>
    </source>
</evidence>
<keyword evidence="14" id="KW-0325">Glycoprotein</keyword>
<evidence type="ECO:0000256" key="3">
    <source>
        <dbReference type="ARBA" id="ARBA00004239"/>
    </source>
</evidence>
<comment type="caution">
    <text evidence="18">The sequence shown here is derived from an EMBL/GenBank/DDBJ whole genome shotgun (WGS) entry which is preliminary data.</text>
</comment>
<evidence type="ECO:0000313" key="18">
    <source>
        <dbReference type="EMBL" id="TKX25553.1"/>
    </source>
</evidence>
<feature type="binding site" evidence="15">
    <location>
        <position position="628"/>
    </location>
    <ligand>
        <name>Ca(2+)</name>
        <dbReference type="ChEBI" id="CHEBI:29108"/>
    </ligand>
</feature>
<evidence type="ECO:0000256" key="6">
    <source>
        <dbReference type="ARBA" id="ARBA00022670"/>
    </source>
</evidence>
<keyword evidence="5" id="KW-0964">Secreted</keyword>
<evidence type="ECO:0000256" key="13">
    <source>
        <dbReference type="ARBA" id="ARBA00023145"/>
    </source>
</evidence>
<feature type="binding site" evidence="15">
    <location>
        <position position="610"/>
    </location>
    <ligand>
        <name>Ca(2+)</name>
        <dbReference type="ChEBI" id="CHEBI:29108"/>
    </ligand>
</feature>
<accession>A0A4U7B2T1</accession>